<evidence type="ECO:0000313" key="2">
    <source>
        <dbReference type="Proteomes" id="UP001153269"/>
    </source>
</evidence>
<reference evidence="1" key="1">
    <citation type="submission" date="2020-03" db="EMBL/GenBank/DDBJ databases">
        <authorList>
            <person name="Weist P."/>
        </authorList>
    </citation>
    <scope>NUCLEOTIDE SEQUENCE</scope>
</reference>
<keyword evidence="2" id="KW-1185">Reference proteome</keyword>
<organism evidence="1 2">
    <name type="scientific">Pleuronectes platessa</name>
    <name type="common">European plaice</name>
    <dbReference type="NCBI Taxonomy" id="8262"/>
    <lineage>
        <taxon>Eukaryota</taxon>
        <taxon>Metazoa</taxon>
        <taxon>Chordata</taxon>
        <taxon>Craniata</taxon>
        <taxon>Vertebrata</taxon>
        <taxon>Euteleostomi</taxon>
        <taxon>Actinopterygii</taxon>
        <taxon>Neopterygii</taxon>
        <taxon>Teleostei</taxon>
        <taxon>Neoteleostei</taxon>
        <taxon>Acanthomorphata</taxon>
        <taxon>Carangaria</taxon>
        <taxon>Pleuronectiformes</taxon>
        <taxon>Pleuronectoidei</taxon>
        <taxon>Pleuronectidae</taxon>
        <taxon>Pleuronectes</taxon>
    </lineage>
</organism>
<name>A0A9N7UEL5_PLEPL</name>
<gene>
    <name evidence="1" type="ORF">PLEPLA_LOCUS16824</name>
</gene>
<dbReference type="AlphaFoldDB" id="A0A9N7UEL5"/>
<dbReference type="EMBL" id="CADEAL010001093">
    <property type="protein sequence ID" value="CAB1428849.1"/>
    <property type="molecule type" value="Genomic_DNA"/>
</dbReference>
<comment type="caution">
    <text evidence="1">The sequence shown here is derived from an EMBL/GenBank/DDBJ whole genome shotgun (WGS) entry which is preliminary data.</text>
</comment>
<proteinExistence type="predicted"/>
<evidence type="ECO:0000313" key="1">
    <source>
        <dbReference type="EMBL" id="CAB1428849.1"/>
    </source>
</evidence>
<accession>A0A9N7UEL5</accession>
<dbReference type="Proteomes" id="UP001153269">
    <property type="component" value="Unassembled WGS sequence"/>
</dbReference>
<sequence length="71" mass="7513">MEKTREQAPTSAYTDLEITLKGLDSMSNCMNQLALQTQLKLCDLIVCVGSPDKLLGLKNPGGTEAAAASLT</sequence>
<protein>
    <submittedName>
        <fullName evidence="1">Uncharacterized protein</fullName>
    </submittedName>
</protein>